<dbReference type="InterPro" id="IPR041373">
    <property type="entry name" value="RT_RNaseH"/>
</dbReference>
<feature type="domain" description="Integrase catalytic" evidence="9">
    <location>
        <begin position="787"/>
        <end position="915"/>
    </location>
</feature>
<comment type="caution">
    <text evidence="10">The sequence shown here is derived from an EMBL/GenBank/DDBJ whole genome shotgun (WGS) entry which is preliminary data.</text>
</comment>
<dbReference type="Pfam" id="PF17917">
    <property type="entry name" value="RT_RNaseH"/>
    <property type="match status" value="1"/>
</dbReference>
<keyword evidence="2" id="KW-0808">Transferase</keyword>
<evidence type="ECO:0000256" key="4">
    <source>
        <dbReference type="ARBA" id="ARBA00022722"/>
    </source>
</evidence>
<dbReference type="Gene3D" id="3.10.10.10">
    <property type="entry name" value="HIV Type 1 Reverse Transcriptase, subunit A, domain 1"/>
    <property type="match status" value="1"/>
</dbReference>
<evidence type="ECO:0000313" key="11">
    <source>
        <dbReference type="Proteomes" id="UP001472677"/>
    </source>
</evidence>
<evidence type="ECO:0000256" key="5">
    <source>
        <dbReference type="ARBA" id="ARBA00022759"/>
    </source>
</evidence>
<keyword evidence="5" id="KW-0255">Endonuclease</keyword>
<dbReference type="InterPro" id="IPR000477">
    <property type="entry name" value="RT_dom"/>
</dbReference>
<feature type="compositionally biased region" description="Polar residues" evidence="8">
    <location>
        <begin position="114"/>
        <end position="160"/>
    </location>
</feature>
<dbReference type="Gene3D" id="1.10.340.70">
    <property type="match status" value="1"/>
</dbReference>
<dbReference type="PROSITE" id="PS50994">
    <property type="entry name" value="INTEGRASE"/>
    <property type="match status" value="1"/>
</dbReference>
<keyword evidence="4" id="KW-0540">Nuclease</keyword>
<dbReference type="Gene3D" id="2.40.70.10">
    <property type="entry name" value="Acid Proteases"/>
    <property type="match status" value="1"/>
</dbReference>
<reference evidence="10 11" key="1">
    <citation type="journal article" date="2024" name="G3 (Bethesda)">
        <title>Genome assembly of Hibiscus sabdariffa L. provides insights into metabolisms of medicinal natural products.</title>
        <authorList>
            <person name="Kim T."/>
        </authorList>
    </citation>
    <scope>NUCLEOTIDE SEQUENCE [LARGE SCALE GENOMIC DNA]</scope>
    <source>
        <strain evidence="10">TK-2024</strain>
        <tissue evidence="10">Old leaves</tissue>
    </source>
</reference>
<dbReference type="InterPro" id="IPR043502">
    <property type="entry name" value="DNA/RNA_pol_sf"/>
</dbReference>
<dbReference type="InterPro" id="IPR050951">
    <property type="entry name" value="Retrovirus_Pol_polyprotein"/>
</dbReference>
<dbReference type="Gene3D" id="3.10.20.370">
    <property type="match status" value="1"/>
</dbReference>
<accession>A0ABR2DAS3</accession>
<evidence type="ECO:0000256" key="3">
    <source>
        <dbReference type="ARBA" id="ARBA00022695"/>
    </source>
</evidence>
<keyword evidence="7" id="KW-0695">RNA-directed DNA polymerase</keyword>
<dbReference type="CDD" id="cd09274">
    <property type="entry name" value="RNase_HI_RT_Ty3"/>
    <property type="match status" value="1"/>
</dbReference>
<name>A0ABR2DAS3_9ROSI</name>
<dbReference type="SUPFAM" id="SSF53098">
    <property type="entry name" value="Ribonuclease H-like"/>
    <property type="match status" value="1"/>
</dbReference>
<dbReference type="InterPro" id="IPR043128">
    <property type="entry name" value="Rev_trsase/Diguanyl_cyclase"/>
</dbReference>
<gene>
    <name evidence="10" type="ORF">V6N12_047412</name>
</gene>
<sequence>MKQEFQYLRQGSRTVAEYELEFLRLLQYGSSLVPTESDRCQKFREGLRIDILKQVATHQDTVFDVLVERAKAAEEVELLLRQTDRAERERPRRPYGPGESSSRPEKRARVAAPQRSSTGPRPTVQQTPTPSSAAQTPARSQTSVQTPTRGHTQSKVSESASRADRGRPQQSRGPVLSEARQPALVYATRRRDDRDEPDVIVCTFTIYSVPYFALLDNGSTHFYISSIASRDLQIPVEPTDKALTVMSLVGQSVIVDKVYRQCPLMVQDETFPADLIELPLEEFDLVLVDKRQDYLSNVVSVLTVDKMIWKGYEVFLATILNTKGSLSQIEEIRTVREFPDVFPKELPGLPPDRDVEFEIETYPGSAPVSMAPYRMAPKELKELKVQLIDDLFDQFRGATVFSKIDLRSGYYQLKVKDSDVAKTAIRIRYGHYEFLVMPFGLTNAPTAFMDMMNRIFSQHVEHLRIVLQTLRDHRLYGKLSKCELWLKKVTFLGHVVSAEGLAGYYRRFVEGFSIIAAPLTKLLRKDVPFVWTEAQQASFKKLKEALTQAPMLVQPESRKDFAVYSDASHSGLGCVLMQEGIVIAYASRQLRPHELNYPTHDLELAAVVFALKIWRHYLYGERCYIYTNHKSLKYHLTQKELNLRQGRWLELLKDYDCQIEYHPELQVKPTLAAEIRAKQLQDSSLLPVIKQVEQGTTKVYSFDQDGVLCFRGRYCVPDNDQLKQTILREAHSSDYAMPPGGDKMYQNLKERYRWAGMKKDISDYVAKCLTCQQVKVEHQHPSGLLQPIRIPEWKWERITMDFVTDLPLTPSKKDSVWVIVDKLTKSAHFIPIRSNYTVDKLAKLYISEIVRLHGVPLSIISDRDPKLTSRFWRALHDALGTSLNFSTAFHPQTDGQSERVIQILEDMLRGCVIDF</sequence>
<evidence type="ECO:0000256" key="2">
    <source>
        <dbReference type="ARBA" id="ARBA00022679"/>
    </source>
</evidence>
<dbReference type="Proteomes" id="UP001472677">
    <property type="component" value="Unassembled WGS sequence"/>
</dbReference>
<dbReference type="Pfam" id="PF00078">
    <property type="entry name" value="RVT_1"/>
    <property type="match status" value="1"/>
</dbReference>
<dbReference type="InterPro" id="IPR036397">
    <property type="entry name" value="RNaseH_sf"/>
</dbReference>
<keyword evidence="11" id="KW-1185">Reference proteome</keyword>
<dbReference type="InterPro" id="IPR021109">
    <property type="entry name" value="Peptidase_aspartic_dom_sf"/>
</dbReference>
<protein>
    <recommendedName>
        <fullName evidence="1">RNA-directed DNA polymerase</fullName>
        <ecNumber evidence="1">2.7.7.49</ecNumber>
    </recommendedName>
</protein>
<dbReference type="InterPro" id="IPR012337">
    <property type="entry name" value="RNaseH-like_sf"/>
</dbReference>
<keyword evidence="3" id="KW-0548">Nucleotidyltransferase</keyword>
<dbReference type="Gene3D" id="3.30.420.10">
    <property type="entry name" value="Ribonuclease H-like superfamily/Ribonuclease H"/>
    <property type="match status" value="1"/>
</dbReference>
<evidence type="ECO:0000256" key="1">
    <source>
        <dbReference type="ARBA" id="ARBA00012493"/>
    </source>
</evidence>
<dbReference type="InterPro" id="IPR041588">
    <property type="entry name" value="Integrase_H2C2"/>
</dbReference>
<dbReference type="SUPFAM" id="SSF56672">
    <property type="entry name" value="DNA/RNA polymerases"/>
    <property type="match status" value="1"/>
</dbReference>
<dbReference type="CDD" id="cd01647">
    <property type="entry name" value="RT_LTR"/>
    <property type="match status" value="1"/>
</dbReference>
<evidence type="ECO:0000259" key="9">
    <source>
        <dbReference type="PROSITE" id="PS50994"/>
    </source>
</evidence>
<dbReference type="PANTHER" id="PTHR37984">
    <property type="entry name" value="PROTEIN CBG26694"/>
    <property type="match status" value="1"/>
</dbReference>
<evidence type="ECO:0000313" key="10">
    <source>
        <dbReference type="EMBL" id="KAK8534012.1"/>
    </source>
</evidence>
<evidence type="ECO:0000256" key="7">
    <source>
        <dbReference type="ARBA" id="ARBA00022918"/>
    </source>
</evidence>
<keyword evidence="6" id="KW-0378">Hydrolase</keyword>
<organism evidence="10 11">
    <name type="scientific">Hibiscus sabdariffa</name>
    <name type="common">roselle</name>
    <dbReference type="NCBI Taxonomy" id="183260"/>
    <lineage>
        <taxon>Eukaryota</taxon>
        <taxon>Viridiplantae</taxon>
        <taxon>Streptophyta</taxon>
        <taxon>Embryophyta</taxon>
        <taxon>Tracheophyta</taxon>
        <taxon>Spermatophyta</taxon>
        <taxon>Magnoliopsida</taxon>
        <taxon>eudicotyledons</taxon>
        <taxon>Gunneridae</taxon>
        <taxon>Pentapetalae</taxon>
        <taxon>rosids</taxon>
        <taxon>malvids</taxon>
        <taxon>Malvales</taxon>
        <taxon>Malvaceae</taxon>
        <taxon>Malvoideae</taxon>
        <taxon>Hibiscus</taxon>
    </lineage>
</organism>
<evidence type="ECO:0000256" key="6">
    <source>
        <dbReference type="ARBA" id="ARBA00022801"/>
    </source>
</evidence>
<dbReference type="PANTHER" id="PTHR37984:SF5">
    <property type="entry name" value="PROTEIN NYNRIN-LIKE"/>
    <property type="match status" value="1"/>
</dbReference>
<feature type="compositionally biased region" description="Basic and acidic residues" evidence="8">
    <location>
        <begin position="83"/>
        <end position="92"/>
    </location>
</feature>
<dbReference type="Gene3D" id="3.30.70.270">
    <property type="match status" value="2"/>
</dbReference>
<proteinExistence type="predicted"/>
<dbReference type="Pfam" id="PF17921">
    <property type="entry name" value="Integrase_H2C2"/>
    <property type="match status" value="1"/>
</dbReference>
<dbReference type="EMBL" id="JBBPBM010000032">
    <property type="protein sequence ID" value="KAK8534012.1"/>
    <property type="molecule type" value="Genomic_DNA"/>
</dbReference>
<evidence type="ECO:0000256" key="8">
    <source>
        <dbReference type="SAM" id="MobiDB-lite"/>
    </source>
</evidence>
<dbReference type="InterPro" id="IPR001584">
    <property type="entry name" value="Integrase_cat-core"/>
</dbReference>
<dbReference type="EC" id="2.7.7.49" evidence="1"/>
<feature type="region of interest" description="Disordered" evidence="8">
    <location>
        <begin position="83"/>
        <end position="181"/>
    </location>
</feature>
<dbReference type="Pfam" id="PF08284">
    <property type="entry name" value="RVP_2"/>
    <property type="match status" value="1"/>
</dbReference>
<dbReference type="CDD" id="cd00303">
    <property type="entry name" value="retropepsin_like"/>
    <property type="match status" value="1"/>
</dbReference>